<dbReference type="SUPFAM" id="SSF102114">
    <property type="entry name" value="Radical SAM enzymes"/>
    <property type="match status" value="1"/>
</dbReference>
<dbReference type="SFLD" id="SFLDG01067">
    <property type="entry name" value="SPASM/twitch_domain_containing"/>
    <property type="match status" value="1"/>
</dbReference>
<dbReference type="UniPathway" id="UPA00782"/>
<dbReference type="InterPro" id="IPR058240">
    <property type="entry name" value="rSAM_sf"/>
</dbReference>
<keyword evidence="4" id="KW-0408">Iron</keyword>
<dbReference type="Gene3D" id="3.20.20.70">
    <property type="entry name" value="Aldolase class I"/>
    <property type="match status" value="1"/>
</dbReference>
<dbReference type="PANTHER" id="PTHR43273">
    <property type="entry name" value="ANAEROBIC SULFATASE-MATURATING ENZYME HOMOLOG ASLB-RELATED"/>
    <property type="match status" value="1"/>
</dbReference>
<feature type="domain" description="Radical SAM core" evidence="6">
    <location>
        <begin position="97"/>
        <end position="231"/>
    </location>
</feature>
<dbReference type="InterPro" id="IPR007197">
    <property type="entry name" value="rSAM"/>
</dbReference>
<dbReference type="GO" id="GO:0046872">
    <property type="term" value="F:metal ion binding"/>
    <property type="evidence" value="ECO:0007669"/>
    <property type="project" value="UniProtKB-KW"/>
</dbReference>
<name>A0A379EDX6_9BACT</name>
<protein>
    <submittedName>
        <fullName evidence="7">Anaerobic sulfatase-maturating enzyme homolog YdeM</fullName>
    </submittedName>
</protein>
<gene>
    <name evidence="7" type="primary">ydeM_2</name>
    <name evidence="7" type="ORF">NCTC13067_02480</name>
</gene>
<accession>A0A379EDX6</accession>
<dbReference type="NCBIfam" id="TIGR04085">
    <property type="entry name" value="rSAM_more_4Fe4S"/>
    <property type="match status" value="1"/>
</dbReference>
<comment type="cofactor">
    <cofactor evidence="1">
        <name>[4Fe-4S] cluster</name>
        <dbReference type="ChEBI" id="CHEBI:49883"/>
    </cofactor>
</comment>
<dbReference type="GO" id="GO:0051536">
    <property type="term" value="F:iron-sulfur cluster binding"/>
    <property type="evidence" value="ECO:0007669"/>
    <property type="project" value="UniProtKB-KW"/>
</dbReference>
<organism evidence="7 8">
    <name type="scientific">Prevotella denticola</name>
    <dbReference type="NCBI Taxonomy" id="28129"/>
    <lineage>
        <taxon>Bacteria</taxon>
        <taxon>Pseudomonadati</taxon>
        <taxon>Bacteroidota</taxon>
        <taxon>Bacteroidia</taxon>
        <taxon>Bacteroidales</taxon>
        <taxon>Prevotellaceae</taxon>
        <taxon>Prevotella</taxon>
    </lineage>
</organism>
<dbReference type="InterPro" id="IPR023867">
    <property type="entry name" value="Sulphatase_maturase_rSAM"/>
</dbReference>
<dbReference type="InterPro" id="IPR013785">
    <property type="entry name" value="Aldolase_TIM"/>
</dbReference>
<dbReference type="AlphaFoldDB" id="A0A379EDX6"/>
<keyword evidence="3" id="KW-0479">Metal-binding</keyword>
<evidence type="ECO:0000259" key="6">
    <source>
        <dbReference type="Pfam" id="PF04055"/>
    </source>
</evidence>
<dbReference type="GO" id="GO:0016491">
    <property type="term" value="F:oxidoreductase activity"/>
    <property type="evidence" value="ECO:0007669"/>
    <property type="project" value="InterPro"/>
</dbReference>
<dbReference type="CDD" id="cd01335">
    <property type="entry name" value="Radical_SAM"/>
    <property type="match status" value="1"/>
</dbReference>
<proteinExistence type="predicted"/>
<dbReference type="RefSeq" id="WP_025067511.1">
    <property type="nucleotide sequence ID" value="NZ_CAUVPN010000004.1"/>
</dbReference>
<evidence type="ECO:0000313" key="7">
    <source>
        <dbReference type="EMBL" id="SUB94607.1"/>
    </source>
</evidence>
<evidence type="ECO:0000313" key="8">
    <source>
        <dbReference type="Proteomes" id="UP000255469"/>
    </source>
</evidence>
<evidence type="ECO:0000256" key="4">
    <source>
        <dbReference type="ARBA" id="ARBA00023004"/>
    </source>
</evidence>
<sequence>MIVSKYVLLFEQDNMYFLFNSKNNSFLELNKDLYEELLSFKKGEDSFLLEDDAIVKSLVDLGVLTTDIDDQSFLDGIILKQNIWSYSRQIMNLTIAPTIQCNLRCPYCFEVSKPKSIISYEICNDIFEFIKRNSDNSFVNLTWFGGEPLLAIDRMEYILQRLELNNIKINFHSIITNATLLRGKVLDVFERFPLNHIQITFDGVKDNHDKLRVYPTGKGSFDVIMCNLDEFVVRCPSSFISIRVNVGKHNSHDYFEFKETIARKYPKAANIYVYPGILRGDNDCGYKTNFFSTKELSTFHTSLSRNDENVFFPTSICKGCIATQSNSFVIGPKGELYKCLEDIGIREREIGSVVDDKFRNSSLFKRYMIHGTFVNDKRCLGCSILPICSGGCPRSRLENKFDGGKNTLCDHYILENRQSLKEMLFQYYLQQKNK</sequence>
<dbReference type="SFLD" id="SFLDS00029">
    <property type="entry name" value="Radical_SAM"/>
    <property type="match status" value="1"/>
</dbReference>
<evidence type="ECO:0000256" key="2">
    <source>
        <dbReference type="ARBA" id="ARBA00022691"/>
    </source>
</evidence>
<dbReference type="EMBL" id="UGTM01000002">
    <property type="protein sequence ID" value="SUB94607.1"/>
    <property type="molecule type" value="Genomic_DNA"/>
</dbReference>
<dbReference type="Proteomes" id="UP000255469">
    <property type="component" value="Unassembled WGS sequence"/>
</dbReference>
<evidence type="ECO:0000256" key="3">
    <source>
        <dbReference type="ARBA" id="ARBA00022723"/>
    </source>
</evidence>
<keyword evidence="2" id="KW-0949">S-adenosyl-L-methionine</keyword>
<keyword evidence="5" id="KW-0411">Iron-sulfur</keyword>
<dbReference type="InterPro" id="IPR023885">
    <property type="entry name" value="4Fe4S-binding_SPASM_dom"/>
</dbReference>
<dbReference type="PANTHER" id="PTHR43273:SF8">
    <property type="entry name" value="RADICAL SAM DOMAIN PROTEIN"/>
    <property type="match status" value="1"/>
</dbReference>
<dbReference type="Pfam" id="PF04055">
    <property type="entry name" value="Radical_SAM"/>
    <property type="match status" value="1"/>
</dbReference>
<evidence type="ECO:0000256" key="5">
    <source>
        <dbReference type="ARBA" id="ARBA00023014"/>
    </source>
</evidence>
<reference evidence="7 8" key="1">
    <citation type="submission" date="2018-06" db="EMBL/GenBank/DDBJ databases">
        <authorList>
            <consortium name="Pathogen Informatics"/>
            <person name="Doyle S."/>
        </authorList>
    </citation>
    <scope>NUCLEOTIDE SEQUENCE [LARGE SCALE GENOMIC DNA]</scope>
    <source>
        <strain evidence="7 8">NCTC13067</strain>
    </source>
</reference>
<evidence type="ECO:0000256" key="1">
    <source>
        <dbReference type="ARBA" id="ARBA00001966"/>
    </source>
</evidence>